<organism evidence="3">
    <name type="scientific">Candidatus Berkiella cookevillensis</name>
    <dbReference type="NCBI Taxonomy" id="437022"/>
    <lineage>
        <taxon>Bacteria</taxon>
        <taxon>Pseudomonadati</taxon>
        <taxon>Pseudomonadota</taxon>
        <taxon>Gammaproteobacteria</taxon>
        <taxon>Candidatus Berkiellales</taxon>
        <taxon>Candidatus Berkiellaceae</taxon>
        <taxon>Candidatus Berkiella</taxon>
    </lineage>
</organism>
<gene>
    <name evidence="3" type="primary">yciK</name>
    <name evidence="4" type="ORF">CC99x_009085</name>
    <name evidence="3" type="ORF">CC99x_01960</name>
</gene>
<accession>A0A0Q9YAX7</accession>
<dbReference type="InterPro" id="IPR002347">
    <property type="entry name" value="SDR_fam"/>
</dbReference>
<dbReference type="GO" id="GO:0016491">
    <property type="term" value="F:oxidoreductase activity"/>
    <property type="evidence" value="ECO:0007669"/>
    <property type="project" value="UniProtKB-KW"/>
</dbReference>
<protein>
    <submittedName>
        <fullName evidence="3">Putative oxidoreductase YciK</fullName>
        <ecNumber evidence="3">1.-.-.-</ecNumber>
    </submittedName>
    <submittedName>
        <fullName evidence="4">SDR family NAD(P)-dependent oxidoreductase</fullName>
    </submittedName>
</protein>
<dbReference type="RefSeq" id="WP_057625067.1">
    <property type="nucleotide sequence ID" value="NZ_LKHV02000001.1"/>
</dbReference>
<dbReference type="AlphaFoldDB" id="A0A0Q9YAX7"/>
<name>A0A0Q9YAX7_9GAMM</name>
<dbReference type="EMBL" id="LKHV01000011">
    <property type="protein sequence ID" value="KRG17837.1"/>
    <property type="molecule type" value="Genomic_DNA"/>
</dbReference>
<dbReference type="Proteomes" id="UP000051494">
    <property type="component" value="Unassembled WGS sequence"/>
</dbReference>
<dbReference type="SUPFAM" id="SSF51735">
    <property type="entry name" value="NAD(P)-binding Rossmann-fold domains"/>
    <property type="match status" value="1"/>
</dbReference>
<dbReference type="InterPro" id="IPR036291">
    <property type="entry name" value="NAD(P)-bd_dom_sf"/>
</dbReference>
<reference evidence="4" key="2">
    <citation type="journal article" date="2016" name="Genome Announc.">
        <title>Draft Genome Sequences of Two Novel Amoeba-Resistant Intranuclear Bacteria, 'Candidatus Berkiella cookevillensis' and 'Candidatus Berkiella aquae'.</title>
        <authorList>
            <person name="Mehari Y.T."/>
            <person name="Arivett B.A."/>
            <person name="Farone A.L."/>
            <person name="Gunderson J.H."/>
            <person name="Farone M.B."/>
        </authorList>
    </citation>
    <scope>NUCLEOTIDE SEQUENCE</scope>
    <source>
        <strain evidence="4">CC99</strain>
    </source>
</reference>
<dbReference type="Gene3D" id="3.40.50.720">
    <property type="entry name" value="NAD(P)-binding Rossmann-like Domain"/>
    <property type="match status" value="1"/>
</dbReference>
<dbReference type="PRINTS" id="PR00081">
    <property type="entry name" value="GDHRDH"/>
</dbReference>
<dbReference type="PANTHER" id="PTHR42901:SF1">
    <property type="entry name" value="ALCOHOL DEHYDROGENASE"/>
    <property type="match status" value="1"/>
</dbReference>
<dbReference type="EMBL" id="LKHV02000001">
    <property type="protein sequence ID" value="MCS5709056.1"/>
    <property type="molecule type" value="Genomic_DNA"/>
</dbReference>
<comment type="similarity">
    <text evidence="1">Belongs to the short-chain dehydrogenases/reductases (SDR) family.</text>
</comment>
<evidence type="ECO:0000256" key="1">
    <source>
        <dbReference type="ARBA" id="ARBA00006484"/>
    </source>
</evidence>
<evidence type="ECO:0000313" key="5">
    <source>
        <dbReference type="Proteomes" id="UP000051494"/>
    </source>
</evidence>
<dbReference type="STRING" id="437022.CC99x_01960"/>
<sequence length="256" mass="27994">MKPINLPLYTLEKNALKDKTILITGASRGLGREIALKAAEYGATTILLGSSLKKLESVYDVITENGWPEPALQPMNFLGVGPKELEALANSIESMFGKLDGLIHNAASVGQVCPLEVLPAQKWLQAIHVNLNIPFMLTHALLPLLHKSTQSTIVFTADNDASQPQAYWGAYHTSKMGLKTLAETFMQELENTNIKVNTVYPPHLRTALRVNHFPGINPAEFTAPDVIATDYVYLLQSSHHGQHFALPEQSTTGAMA</sequence>
<evidence type="ECO:0000313" key="4">
    <source>
        <dbReference type="EMBL" id="MCS5709056.1"/>
    </source>
</evidence>
<dbReference type="Pfam" id="PF00106">
    <property type="entry name" value="adh_short"/>
    <property type="match status" value="1"/>
</dbReference>
<reference evidence="4" key="3">
    <citation type="submission" date="2021-06" db="EMBL/GenBank/DDBJ databases">
        <title>Genomic Description and Analysis of Intracellular Bacteria, Candidatus Berkiella cookevillensis and Candidatus Berkiella aquae.</title>
        <authorList>
            <person name="Kidane D.T."/>
            <person name="Mehari Y.T."/>
            <person name="Rice F.C."/>
            <person name="Arivett B.A."/>
            <person name="Farone A.L."/>
            <person name="Berk S.G."/>
            <person name="Farone M.B."/>
        </authorList>
    </citation>
    <scope>NUCLEOTIDE SEQUENCE</scope>
    <source>
        <strain evidence="4">CC99</strain>
    </source>
</reference>
<keyword evidence="2 3" id="KW-0560">Oxidoreductase</keyword>
<dbReference type="PANTHER" id="PTHR42901">
    <property type="entry name" value="ALCOHOL DEHYDROGENASE"/>
    <property type="match status" value="1"/>
</dbReference>
<dbReference type="OrthoDB" id="9810935at2"/>
<dbReference type="EC" id="1.-.-.-" evidence="3"/>
<reference evidence="3" key="1">
    <citation type="submission" date="2015-09" db="EMBL/GenBank/DDBJ databases">
        <title>Draft Genome Sequences of Two Novel Amoeba-resistant Intranuclear Bacteria, Candidatus Berkiella cookevillensis and Candidatus Berkiella aquae.</title>
        <authorList>
            <person name="Mehari Y.T."/>
            <person name="Arivett B.A."/>
            <person name="Farone A.L."/>
            <person name="Gunderson J.H."/>
            <person name="Farone M.B."/>
        </authorList>
    </citation>
    <scope>NUCLEOTIDE SEQUENCE [LARGE SCALE GENOMIC DNA]</scope>
    <source>
        <strain evidence="3">CC99</strain>
    </source>
</reference>
<evidence type="ECO:0000256" key="2">
    <source>
        <dbReference type="ARBA" id="ARBA00023002"/>
    </source>
</evidence>
<keyword evidence="5" id="KW-1185">Reference proteome</keyword>
<proteinExistence type="inferred from homology"/>
<comment type="caution">
    <text evidence="3">The sequence shown here is derived from an EMBL/GenBank/DDBJ whole genome shotgun (WGS) entry which is preliminary data.</text>
</comment>
<evidence type="ECO:0000313" key="3">
    <source>
        <dbReference type="EMBL" id="KRG17837.1"/>
    </source>
</evidence>